<keyword evidence="2" id="KW-0503">Monooxygenase</keyword>
<evidence type="ECO:0000313" key="4">
    <source>
        <dbReference type="Proteomes" id="UP000199118"/>
    </source>
</evidence>
<dbReference type="InterPro" id="IPR002397">
    <property type="entry name" value="Cyt_P450_B"/>
</dbReference>
<proteinExistence type="inferred from homology"/>
<organism evidence="3 4">
    <name type="scientific">Albimonas donghaensis</name>
    <dbReference type="NCBI Taxonomy" id="356660"/>
    <lineage>
        <taxon>Bacteria</taxon>
        <taxon>Pseudomonadati</taxon>
        <taxon>Pseudomonadota</taxon>
        <taxon>Alphaproteobacteria</taxon>
        <taxon>Rhodobacterales</taxon>
        <taxon>Paracoccaceae</taxon>
        <taxon>Albimonas</taxon>
    </lineage>
</organism>
<dbReference type="Proteomes" id="UP000199118">
    <property type="component" value="Unassembled WGS sequence"/>
</dbReference>
<gene>
    <name evidence="3" type="ORF">SAMN05444336_104146</name>
</gene>
<dbReference type="GO" id="GO:0020037">
    <property type="term" value="F:heme binding"/>
    <property type="evidence" value="ECO:0007669"/>
    <property type="project" value="InterPro"/>
</dbReference>
<evidence type="ECO:0000256" key="2">
    <source>
        <dbReference type="RuleBase" id="RU000461"/>
    </source>
</evidence>
<dbReference type="PANTHER" id="PTHR46696">
    <property type="entry name" value="P450, PUTATIVE (EUROFUNG)-RELATED"/>
    <property type="match status" value="1"/>
</dbReference>
<dbReference type="RefSeq" id="WP_092682377.1">
    <property type="nucleotide sequence ID" value="NZ_FNMZ01000004.1"/>
</dbReference>
<dbReference type="OrthoDB" id="9801155at2"/>
<evidence type="ECO:0000256" key="1">
    <source>
        <dbReference type="ARBA" id="ARBA00010617"/>
    </source>
</evidence>
<dbReference type="EMBL" id="FNMZ01000004">
    <property type="protein sequence ID" value="SDX27538.1"/>
    <property type="molecule type" value="Genomic_DNA"/>
</dbReference>
<sequence>MLKSTDSAIGAALAQAREEAWSTPLARLDVSKADRFARNLHWPFFDRLRAEAPVHYCAESEFGAYWSVSSYETIVAVDTNHRQFSSAEGIFIGDRDESFRSESFISSDAPIHAKWRKPVMPGVGPKRLQDLEAVIRGRVCDILDGLPVGEEFDWVEHVSIELTTQMLATLFDFPFEDRRKLTFWSDVVTSTPQVGNNSLDPEERKKILMECVGCFTGLWRDRQAREPGFDFISLMAHDPATADMAENPMTLLGNLMLLIVGGNDTTRNSISGGVMALNDFPEQYDRLSADPAVIPNMVSEIIRWQTPLAYMRRTALEDVEVGGRTIRQGDKVVMWYVSGNRDDAFFDDPYEFDIARAKARSHLSFGFGVHRCMGNRVAEMQLRILWEEIQKRFKRVEVTGEAERVMSNFVLGFSKLPVTLRV</sequence>
<dbReference type="InterPro" id="IPR036396">
    <property type="entry name" value="Cyt_P450_sf"/>
</dbReference>
<keyword evidence="4" id="KW-1185">Reference proteome</keyword>
<accession>A0A1H3AE05</accession>
<keyword evidence="2" id="KW-0349">Heme</keyword>
<dbReference type="Pfam" id="PF00067">
    <property type="entry name" value="p450"/>
    <property type="match status" value="1"/>
</dbReference>
<dbReference type="Gene3D" id="1.10.630.10">
    <property type="entry name" value="Cytochrome P450"/>
    <property type="match status" value="1"/>
</dbReference>
<dbReference type="PROSITE" id="PS00086">
    <property type="entry name" value="CYTOCHROME_P450"/>
    <property type="match status" value="1"/>
</dbReference>
<keyword evidence="2" id="KW-0408">Iron</keyword>
<dbReference type="GO" id="GO:0005506">
    <property type="term" value="F:iron ion binding"/>
    <property type="evidence" value="ECO:0007669"/>
    <property type="project" value="InterPro"/>
</dbReference>
<dbReference type="InterPro" id="IPR001128">
    <property type="entry name" value="Cyt_P450"/>
</dbReference>
<comment type="similarity">
    <text evidence="1 2">Belongs to the cytochrome P450 family.</text>
</comment>
<keyword evidence="2" id="KW-0479">Metal-binding</keyword>
<dbReference type="InterPro" id="IPR017972">
    <property type="entry name" value="Cyt_P450_CS"/>
</dbReference>
<keyword evidence="2" id="KW-0560">Oxidoreductase</keyword>
<evidence type="ECO:0000313" key="3">
    <source>
        <dbReference type="EMBL" id="SDX27538.1"/>
    </source>
</evidence>
<reference evidence="3 4" key="1">
    <citation type="submission" date="2016-10" db="EMBL/GenBank/DDBJ databases">
        <authorList>
            <person name="de Groot N.N."/>
        </authorList>
    </citation>
    <scope>NUCLEOTIDE SEQUENCE [LARGE SCALE GENOMIC DNA]</scope>
    <source>
        <strain evidence="3 4">DSM 17890</strain>
    </source>
</reference>
<dbReference type="STRING" id="356660.SAMN05444336_104146"/>
<dbReference type="SUPFAM" id="SSF48264">
    <property type="entry name" value="Cytochrome P450"/>
    <property type="match status" value="1"/>
</dbReference>
<dbReference type="PRINTS" id="PR00359">
    <property type="entry name" value="BP450"/>
</dbReference>
<dbReference type="AlphaFoldDB" id="A0A1H3AE05"/>
<protein>
    <submittedName>
        <fullName evidence="3">Cytochrome P450</fullName>
    </submittedName>
</protein>
<name>A0A1H3AE05_9RHOB</name>
<dbReference type="PANTHER" id="PTHR46696:SF1">
    <property type="entry name" value="CYTOCHROME P450 YJIB-RELATED"/>
    <property type="match status" value="1"/>
</dbReference>
<dbReference type="GO" id="GO:0004497">
    <property type="term" value="F:monooxygenase activity"/>
    <property type="evidence" value="ECO:0007669"/>
    <property type="project" value="UniProtKB-KW"/>
</dbReference>
<dbReference type="CDD" id="cd11033">
    <property type="entry name" value="CYP142-like"/>
    <property type="match status" value="1"/>
</dbReference>
<dbReference type="GO" id="GO:0016705">
    <property type="term" value="F:oxidoreductase activity, acting on paired donors, with incorporation or reduction of molecular oxygen"/>
    <property type="evidence" value="ECO:0007669"/>
    <property type="project" value="InterPro"/>
</dbReference>